<protein>
    <submittedName>
        <fullName evidence="1">Uncharacterized protein</fullName>
    </submittedName>
</protein>
<evidence type="ECO:0000313" key="2">
    <source>
        <dbReference type="Proteomes" id="UP000006339"/>
    </source>
</evidence>
<accession>A0A828Y1Q5</accession>
<gene>
    <name evidence="1" type="ORF">LEP1GSC131_0724</name>
</gene>
<dbReference type="AlphaFoldDB" id="A0A828Y1Q5"/>
<sequence>MKEFVFMIGFGKERFEFRRAASVARDYFHSIILSGRVRILLIEILLYDRIRIETHEMT</sequence>
<keyword evidence="2" id="KW-1185">Reference proteome</keyword>
<reference evidence="1" key="1">
    <citation type="submission" date="2012-10" db="EMBL/GenBank/DDBJ databases">
        <authorList>
            <person name="Harkins D.M."/>
            <person name="Durkin A.S."/>
            <person name="Brinkac L.M."/>
            <person name="Selengut J.D."/>
            <person name="Sanka R."/>
            <person name="DePew J."/>
            <person name="Purushe J."/>
            <person name="Picardeau M."/>
            <person name="Werts C."/>
            <person name="Goarant C."/>
            <person name="Vinetz J.M."/>
            <person name="Sutton G.G."/>
            <person name="Nelson W.C."/>
            <person name="Fouts D.E."/>
        </authorList>
    </citation>
    <scope>NUCLEOTIDE SEQUENCE [LARGE SCALE GENOMIC DNA]</scope>
    <source>
        <strain evidence="1">200802841</strain>
    </source>
</reference>
<comment type="caution">
    <text evidence="1">The sequence shown here is derived from an EMBL/GenBank/DDBJ whole genome shotgun (WGS) entry which is preliminary data.</text>
</comment>
<proteinExistence type="predicted"/>
<dbReference type="EMBL" id="AKWH02000056">
    <property type="protein sequence ID" value="EKO50723.1"/>
    <property type="molecule type" value="Genomic_DNA"/>
</dbReference>
<dbReference type="Proteomes" id="UP000006339">
    <property type="component" value="Unassembled WGS sequence"/>
</dbReference>
<name>A0A828Y1Q5_9LEPT</name>
<evidence type="ECO:0000313" key="1">
    <source>
        <dbReference type="EMBL" id="EKO50723.1"/>
    </source>
</evidence>
<organism evidence="1 2">
    <name type="scientific">Leptospira kirschneri str. 200802841</name>
    <dbReference type="NCBI Taxonomy" id="1193047"/>
    <lineage>
        <taxon>Bacteria</taxon>
        <taxon>Pseudomonadati</taxon>
        <taxon>Spirochaetota</taxon>
        <taxon>Spirochaetia</taxon>
        <taxon>Leptospirales</taxon>
        <taxon>Leptospiraceae</taxon>
        <taxon>Leptospira</taxon>
    </lineage>
</organism>